<accession>A0A834TPY0</accession>
<dbReference type="AlphaFoldDB" id="A0A834TPY0"/>
<organism evidence="1 2">
    <name type="scientific">Senna tora</name>
    <dbReference type="NCBI Taxonomy" id="362788"/>
    <lineage>
        <taxon>Eukaryota</taxon>
        <taxon>Viridiplantae</taxon>
        <taxon>Streptophyta</taxon>
        <taxon>Embryophyta</taxon>
        <taxon>Tracheophyta</taxon>
        <taxon>Spermatophyta</taxon>
        <taxon>Magnoliopsida</taxon>
        <taxon>eudicotyledons</taxon>
        <taxon>Gunneridae</taxon>
        <taxon>Pentapetalae</taxon>
        <taxon>rosids</taxon>
        <taxon>fabids</taxon>
        <taxon>Fabales</taxon>
        <taxon>Fabaceae</taxon>
        <taxon>Caesalpinioideae</taxon>
        <taxon>Cassia clade</taxon>
        <taxon>Senna</taxon>
    </lineage>
</organism>
<dbReference type="EMBL" id="JAAIUW010000007">
    <property type="protein sequence ID" value="KAF7824455.1"/>
    <property type="molecule type" value="Genomic_DNA"/>
</dbReference>
<reference evidence="1" key="1">
    <citation type="submission" date="2020-09" db="EMBL/GenBank/DDBJ databases">
        <title>Genome-Enabled Discovery of Anthraquinone Biosynthesis in Senna tora.</title>
        <authorList>
            <person name="Kang S.-H."/>
            <person name="Pandey R.P."/>
            <person name="Lee C.-M."/>
            <person name="Sim J.-S."/>
            <person name="Jeong J.-T."/>
            <person name="Choi B.-S."/>
            <person name="Jung M."/>
            <person name="Ginzburg D."/>
            <person name="Zhao K."/>
            <person name="Won S.Y."/>
            <person name="Oh T.-J."/>
            <person name="Yu Y."/>
            <person name="Kim N.-H."/>
            <person name="Lee O.R."/>
            <person name="Lee T.-H."/>
            <person name="Bashyal P."/>
            <person name="Kim T.-S."/>
            <person name="Lee W.-H."/>
            <person name="Kawkins C."/>
            <person name="Kim C.-K."/>
            <person name="Kim J.S."/>
            <person name="Ahn B.O."/>
            <person name="Rhee S.Y."/>
            <person name="Sohng J.K."/>
        </authorList>
    </citation>
    <scope>NUCLEOTIDE SEQUENCE</scope>
    <source>
        <tissue evidence="1">Leaf</tissue>
    </source>
</reference>
<protein>
    <submittedName>
        <fullName evidence="1">Uncharacterized protein</fullName>
    </submittedName>
</protein>
<dbReference type="Proteomes" id="UP000634136">
    <property type="component" value="Unassembled WGS sequence"/>
</dbReference>
<name>A0A834TPY0_9FABA</name>
<keyword evidence="2" id="KW-1185">Reference proteome</keyword>
<evidence type="ECO:0000313" key="2">
    <source>
        <dbReference type="Proteomes" id="UP000634136"/>
    </source>
</evidence>
<comment type="caution">
    <text evidence="1">The sequence shown here is derived from an EMBL/GenBank/DDBJ whole genome shotgun (WGS) entry which is preliminary data.</text>
</comment>
<gene>
    <name evidence="1" type="ORF">G2W53_022599</name>
</gene>
<evidence type="ECO:0000313" key="1">
    <source>
        <dbReference type="EMBL" id="KAF7824455.1"/>
    </source>
</evidence>
<sequence>MTRPSPTNYEILANNVTKALALKFFICCIREKALTPLLKLGNYLPTPNQWYPPCVLVIGLPSPKL</sequence>
<proteinExistence type="predicted"/>